<dbReference type="RefSeq" id="WP_377095549.1">
    <property type="nucleotide sequence ID" value="NZ_JBHSJM010000001.1"/>
</dbReference>
<dbReference type="SUPFAM" id="SSF50494">
    <property type="entry name" value="Trypsin-like serine proteases"/>
    <property type="match status" value="1"/>
</dbReference>
<feature type="domain" description="PDZ" evidence="4">
    <location>
        <begin position="223"/>
        <end position="293"/>
    </location>
</feature>
<dbReference type="PANTHER" id="PTHR22939">
    <property type="entry name" value="SERINE PROTEASE FAMILY S1C HTRA-RELATED"/>
    <property type="match status" value="1"/>
</dbReference>
<dbReference type="Pfam" id="PF13365">
    <property type="entry name" value="Trypsin_2"/>
    <property type="match status" value="1"/>
</dbReference>
<evidence type="ECO:0000256" key="1">
    <source>
        <dbReference type="ARBA" id="ARBA00010541"/>
    </source>
</evidence>
<protein>
    <submittedName>
        <fullName evidence="5">S1C family serine protease</fullName>
        <ecNumber evidence="5">3.4.21.-</ecNumber>
    </submittedName>
</protein>
<evidence type="ECO:0000256" key="3">
    <source>
        <dbReference type="ARBA" id="ARBA00022801"/>
    </source>
</evidence>
<keyword evidence="3 5" id="KW-0378">Hydrolase</keyword>
<dbReference type="PROSITE" id="PS50106">
    <property type="entry name" value="PDZ"/>
    <property type="match status" value="1"/>
</dbReference>
<dbReference type="Pfam" id="PF13180">
    <property type="entry name" value="PDZ_2"/>
    <property type="match status" value="1"/>
</dbReference>
<dbReference type="GO" id="GO:0006508">
    <property type="term" value="P:proteolysis"/>
    <property type="evidence" value="ECO:0007669"/>
    <property type="project" value="UniProtKB-KW"/>
</dbReference>
<name>A0ABW5E093_9BACT</name>
<dbReference type="Gene3D" id="2.30.42.10">
    <property type="match status" value="1"/>
</dbReference>
<comment type="similarity">
    <text evidence="1">Belongs to the peptidase S1C family.</text>
</comment>
<dbReference type="SUPFAM" id="SSF50156">
    <property type="entry name" value="PDZ domain-like"/>
    <property type="match status" value="1"/>
</dbReference>
<accession>A0ABW5E093</accession>
<dbReference type="InterPro" id="IPR001940">
    <property type="entry name" value="Peptidase_S1C"/>
</dbReference>
<dbReference type="InterPro" id="IPR043504">
    <property type="entry name" value="Peptidase_S1_PA_chymotrypsin"/>
</dbReference>
<dbReference type="EMBL" id="JBHUJC010000018">
    <property type="protein sequence ID" value="MFD2275997.1"/>
    <property type="molecule type" value="Genomic_DNA"/>
</dbReference>
<dbReference type="SMART" id="SM00228">
    <property type="entry name" value="PDZ"/>
    <property type="match status" value="1"/>
</dbReference>
<dbReference type="Gene3D" id="2.40.10.10">
    <property type="entry name" value="Trypsin-like serine proteases"/>
    <property type="match status" value="2"/>
</dbReference>
<dbReference type="EC" id="3.4.21.-" evidence="5"/>
<organism evidence="5 6">
    <name type="scientific">Rubritalea spongiae</name>
    <dbReference type="NCBI Taxonomy" id="430797"/>
    <lineage>
        <taxon>Bacteria</taxon>
        <taxon>Pseudomonadati</taxon>
        <taxon>Verrucomicrobiota</taxon>
        <taxon>Verrucomicrobiia</taxon>
        <taxon>Verrucomicrobiales</taxon>
        <taxon>Rubritaleaceae</taxon>
        <taxon>Rubritalea</taxon>
    </lineage>
</organism>
<dbReference type="GO" id="GO:0008233">
    <property type="term" value="F:peptidase activity"/>
    <property type="evidence" value="ECO:0007669"/>
    <property type="project" value="UniProtKB-KW"/>
</dbReference>
<sequence>MNDKRFPESRQDLIAIQSSLVEHLEKAREATVCIKLKQGSGSGVIVSADGLVLTAAHVAGGVNRRLTVVLEDGTEYEAKSLGVNADNDAAMLQIEGQEDLPYVEIEKKRDSLKPETELGDWVFSLGHSGGYDKERGSVVRLGRMVRVAKSTVQSDCKLIGGDSGGPLFDMNGTLIGIHSRVGRVLEQNMHVPIQVFHKYWGALSAGEFIGSGPFAEKPVPGTGFLGLAVEEVEGGLEVSRVEPKQPAQVAGIEVGDLLLELDGVELQSSSDLKELMAKRSAGDLVEVSYSRDGEVVVEEITLAKR</sequence>
<evidence type="ECO:0000313" key="6">
    <source>
        <dbReference type="Proteomes" id="UP001597297"/>
    </source>
</evidence>
<dbReference type="InterPro" id="IPR036034">
    <property type="entry name" value="PDZ_sf"/>
</dbReference>
<dbReference type="PANTHER" id="PTHR22939:SF129">
    <property type="entry name" value="SERINE PROTEASE HTRA2, MITOCHONDRIAL"/>
    <property type="match status" value="1"/>
</dbReference>
<keyword evidence="2 5" id="KW-0645">Protease</keyword>
<keyword evidence="6" id="KW-1185">Reference proteome</keyword>
<evidence type="ECO:0000256" key="2">
    <source>
        <dbReference type="ARBA" id="ARBA00022670"/>
    </source>
</evidence>
<evidence type="ECO:0000259" key="4">
    <source>
        <dbReference type="PROSITE" id="PS50106"/>
    </source>
</evidence>
<proteinExistence type="inferred from homology"/>
<dbReference type="Proteomes" id="UP001597297">
    <property type="component" value="Unassembled WGS sequence"/>
</dbReference>
<gene>
    <name evidence="5" type="ORF">ACFSQZ_05920</name>
</gene>
<evidence type="ECO:0000313" key="5">
    <source>
        <dbReference type="EMBL" id="MFD2275997.1"/>
    </source>
</evidence>
<comment type="caution">
    <text evidence="5">The sequence shown here is derived from an EMBL/GenBank/DDBJ whole genome shotgun (WGS) entry which is preliminary data.</text>
</comment>
<dbReference type="InterPro" id="IPR009003">
    <property type="entry name" value="Peptidase_S1_PA"/>
</dbReference>
<reference evidence="6" key="1">
    <citation type="journal article" date="2019" name="Int. J. Syst. Evol. Microbiol.">
        <title>The Global Catalogue of Microorganisms (GCM) 10K type strain sequencing project: providing services to taxonomists for standard genome sequencing and annotation.</title>
        <authorList>
            <consortium name="The Broad Institute Genomics Platform"/>
            <consortium name="The Broad Institute Genome Sequencing Center for Infectious Disease"/>
            <person name="Wu L."/>
            <person name="Ma J."/>
        </authorList>
    </citation>
    <scope>NUCLEOTIDE SEQUENCE [LARGE SCALE GENOMIC DNA]</scope>
    <source>
        <strain evidence="6">JCM 16545</strain>
    </source>
</reference>
<dbReference type="PRINTS" id="PR00834">
    <property type="entry name" value="PROTEASES2C"/>
</dbReference>
<dbReference type="InterPro" id="IPR001478">
    <property type="entry name" value="PDZ"/>
</dbReference>